<name>W4PZV2_9BACI</name>
<dbReference type="STRING" id="1236970.JCM9140_935"/>
<accession>W4PZV2</accession>
<comment type="caution">
    <text evidence="2">The sequence shown here is derived from an EMBL/GenBank/DDBJ whole genome shotgun (WGS) entry which is preliminary data.</text>
</comment>
<gene>
    <name evidence="2" type="ORF">JCM9140_935</name>
</gene>
<organism evidence="2 3">
    <name type="scientific">Halalkalibacter wakoensis JCM 9140</name>
    <dbReference type="NCBI Taxonomy" id="1236970"/>
    <lineage>
        <taxon>Bacteria</taxon>
        <taxon>Bacillati</taxon>
        <taxon>Bacillota</taxon>
        <taxon>Bacilli</taxon>
        <taxon>Bacillales</taxon>
        <taxon>Bacillaceae</taxon>
        <taxon>Halalkalibacter</taxon>
    </lineage>
</organism>
<proteinExistence type="predicted"/>
<keyword evidence="1" id="KW-0472">Membrane</keyword>
<reference evidence="2" key="1">
    <citation type="journal article" date="2014" name="Genome Announc.">
        <title>Draft Genome Sequences of Three Alkaliphilic Bacillus Strains, Bacillus wakoensis JCM 9140T, Bacillus akibai JCM 9157T, and Bacillus hemicellulosilyticus JCM 9152T.</title>
        <authorList>
            <person name="Yuki M."/>
            <person name="Oshima K."/>
            <person name="Suda W."/>
            <person name="Oshida Y."/>
            <person name="Kitamura K."/>
            <person name="Iida T."/>
            <person name="Hattori M."/>
            <person name="Ohkuma M."/>
        </authorList>
    </citation>
    <scope>NUCLEOTIDE SEQUENCE [LARGE SCALE GENOMIC DNA]</scope>
    <source>
        <strain evidence="2">JCM 9140</strain>
    </source>
</reference>
<keyword evidence="3" id="KW-1185">Reference proteome</keyword>
<feature type="transmembrane region" description="Helical" evidence="1">
    <location>
        <begin position="6"/>
        <end position="23"/>
    </location>
</feature>
<evidence type="ECO:0000313" key="2">
    <source>
        <dbReference type="EMBL" id="GAE24968.1"/>
    </source>
</evidence>
<keyword evidence="1" id="KW-0812">Transmembrane</keyword>
<protein>
    <submittedName>
        <fullName evidence="2">Uncharacterized protein</fullName>
    </submittedName>
</protein>
<dbReference type="Proteomes" id="UP000018890">
    <property type="component" value="Unassembled WGS sequence"/>
</dbReference>
<sequence>MFLGTIIMFGFIVIVITLSLRLSRSKQISISSSWKTKGFIGGYTGLLVIALVVSMFLPIETAKQHSISQMDLDQRYQQFYDAANEGRIDEVDSIYVANTWEFEVEDRIIEVISNNNEYVGVSVFAQRKETNDGIVELAYYTTRPMVEGYDLSHLIKPTQVGFENNTIKLSQPEDVHVNFTKFTNEFTISQFTGEPSLMDPDYSTVQIGPSLLFIKIPKDTELVDLSDIYINFVDEALLNQ</sequence>
<evidence type="ECO:0000256" key="1">
    <source>
        <dbReference type="SAM" id="Phobius"/>
    </source>
</evidence>
<dbReference type="EMBL" id="BAUT01000005">
    <property type="protein sequence ID" value="GAE24968.1"/>
    <property type="molecule type" value="Genomic_DNA"/>
</dbReference>
<feature type="transmembrane region" description="Helical" evidence="1">
    <location>
        <begin position="39"/>
        <end position="59"/>
    </location>
</feature>
<keyword evidence="1" id="KW-1133">Transmembrane helix</keyword>
<dbReference type="AlphaFoldDB" id="W4PZV2"/>
<evidence type="ECO:0000313" key="3">
    <source>
        <dbReference type="Proteomes" id="UP000018890"/>
    </source>
</evidence>